<keyword evidence="1" id="KW-0805">Transcription regulation</keyword>
<dbReference type="GO" id="GO:0005675">
    <property type="term" value="C:transcription factor TFIIH holo complex"/>
    <property type="evidence" value="ECO:0007669"/>
    <property type="project" value="TreeGrafter"/>
</dbReference>
<reference evidence="4 5" key="1">
    <citation type="journal article" date="2012" name="MBio">
        <title>Comparative genome analysis of three eukaryotic parasites with differing abilities to transform leukocytes reveals key mediators of Theileria-induced leukocyte transformation.</title>
        <authorList>
            <person name="Hayashida K."/>
            <person name="Hara Y."/>
            <person name="Abe T."/>
            <person name="Yamasaki C."/>
            <person name="Toyoda A."/>
            <person name="Kosuge T."/>
            <person name="Suzuki Y."/>
            <person name="Sato Y."/>
            <person name="Kawashima S."/>
            <person name="Katayama T."/>
            <person name="Wakaguri H."/>
            <person name="Inoue N."/>
            <person name="Homma K."/>
            <person name="Tada-Umezaki M."/>
            <person name="Yagi Y."/>
            <person name="Fujii Y."/>
            <person name="Habara T."/>
            <person name="Kanehisa M."/>
            <person name="Watanabe H."/>
            <person name="Ito K."/>
            <person name="Gojobori T."/>
            <person name="Sugawara H."/>
            <person name="Imanishi T."/>
            <person name="Weir W."/>
            <person name="Gardner M."/>
            <person name="Pain A."/>
            <person name="Shiels B."/>
            <person name="Hattori M."/>
            <person name="Nene V."/>
            <person name="Sugimoto C."/>
        </authorList>
    </citation>
    <scope>NUCLEOTIDE SEQUENCE [LARGE SCALE GENOMIC DNA]</scope>
    <source>
        <strain evidence="4 5">Shintoku</strain>
    </source>
</reference>
<dbReference type="Pfam" id="PF03849">
    <property type="entry name" value="Tfb2"/>
    <property type="match status" value="2"/>
</dbReference>
<feature type="coiled-coil region" evidence="2">
    <location>
        <begin position="230"/>
        <end position="257"/>
    </location>
</feature>
<keyword evidence="1" id="KW-0227">DNA damage</keyword>
<sequence length="634" mass="72970">MSDVVENEQQYEEETEFQSVIEENFFNYLKELDERVWQRLFQVKACLLALFRSLGELEKLIIYRLLYINQAVSERALRLWMCSHSISDLKNAFTLLQSYKIIQASETTTKEGKQQFRLHPDFKNGLISLLSNDENYKYSSDLVMLDSLSNQNTSENVNGSQAAEERYTSLTDQGTSQESPPRKTKAPPKVEDLIKHAKLKLDFILLFLVSPDSRKGTMKVNKISRKIRRLKKQTTETNDLSKKIENLEKKFNRLSKNAGVINPPKKGAKNSKTGETKMSRQTLSWLLKDVTSQMTSLLVGYVQNIDNGCLTNIAPINRNTEDSEKSSVELKEVALKAVTESVELLLALSQSKCGDCFSTENLTKTQMRLVRLLNELGIVYYKNANRFYIYDLSYIIGKSNINVDLFKEFDVNKTAGNESRIIVQSNFKVYVYTASPLQISVLSHLCELQARTPNLVVGVLTRESVQSAFKSGITSNEIIRFLSPMKLSLSYAGTCNSFMDSFANYKIPENVCRQLKMWESERDRIELSPAILFKRWDADFMPELFQRTVRWAQSKRYDLFFTQWPSDPHSQEFAEWMSKEKYLACKLELKEEIINQIRLIRTDISNERNKKEESSIVNGKTTTLNKRVIKANGS</sequence>
<proteinExistence type="inferred from homology"/>
<dbReference type="OrthoDB" id="364513at2759"/>
<evidence type="ECO:0000313" key="5">
    <source>
        <dbReference type="Proteomes" id="UP000003786"/>
    </source>
</evidence>
<keyword evidence="5" id="KW-1185">Reference proteome</keyword>
<dbReference type="KEGG" id="tot:TOT_010000940"/>
<comment type="function">
    <text evidence="1">Component of the general transcription and DNA repair factor IIH (TFIIH) core complex which is involved in general and transcription-coupled nucleotide excision repair (NER) of damaged DNA.</text>
</comment>
<evidence type="ECO:0000313" key="4">
    <source>
        <dbReference type="EMBL" id="BAM39485.1"/>
    </source>
</evidence>
<dbReference type="GeneID" id="20713784"/>
<dbReference type="GO" id="GO:0006289">
    <property type="term" value="P:nucleotide-excision repair"/>
    <property type="evidence" value="ECO:0007669"/>
    <property type="project" value="InterPro"/>
</dbReference>
<dbReference type="GO" id="GO:0003690">
    <property type="term" value="F:double-stranded DNA binding"/>
    <property type="evidence" value="ECO:0007669"/>
    <property type="project" value="TreeGrafter"/>
</dbReference>
<keyword evidence="2" id="KW-0175">Coiled coil</keyword>
<dbReference type="PANTHER" id="PTHR13152:SF0">
    <property type="entry name" value="GENERAL TRANSCRIPTION FACTOR IIH SUBUNIT 4"/>
    <property type="match status" value="1"/>
</dbReference>
<organism evidence="4 5">
    <name type="scientific">Theileria orientalis strain Shintoku</name>
    <dbReference type="NCBI Taxonomy" id="869250"/>
    <lineage>
        <taxon>Eukaryota</taxon>
        <taxon>Sar</taxon>
        <taxon>Alveolata</taxon>
        <taxon>Apicomplexa</taxon>
        <taxon>Aconoidasida</taxon>
        <taxon>Piroplasmida</taxon>
        <taxon>Theileriidae</taxon>
        <taxon>Theileria</taxon>
    </lineage>
</organism>
<dbReference type="GO" id="GO:0001671">
    <property type="term" value="F:ATPase activator activity"/>
    <property type="evidence" value="ECO:0007669"/>
    <property type="project" value="InterPro"/>
</dbReference>
<evidence type="ECO:0000256" key="1">
    <source>
        <dbReference type="RuleBase" id="RU364024"/>
    </source>
</evidence>
<dbReference type="VEuPathDB" id="PiroplasmaDB:TOT_010000940"/>
<dbReference type="eggNOG" id="KOG3471">
    <property type="taxonomic scope" value="Eukaryota"/>
</dbReference>
<feature type="region of interest" description="Disordered" evidence="3">
    <location>
        <begin position="153"/>
        <end position="188"/>
    </location>
</feature>
<evidence type="ECO:0000256" key="2">
    <source>
        <dbReference type="SAM" id="Coils"/>
    </source>
</evidence>
<keyword evidence="1" id="KW-0804">Transcription</keyword>
<dbReference type="OMA" id="RRQLKMW"/>
<protein>
    <recommendedName>
        <fullName evidence="1">General transcription factor IIH subunit 4</fullName>
    </recommendedName>
</protein>
<keyword evidence="1" id="KW-0234">DNA repair</keyword>
<dbReference type="RefSeq" id="XP_009689786.1">
    <property type="nucleotide sequence ID" value="XM_009691491.1"/>
</dbReference>
<comment type="subcellular location">
    <subcellularLocation>
        <location evidence="1">Nucleus</location>
    </subcellularLocation>
</comment>
<name>J4D6C1_THEOR</name>
<evidence type="ECO:0000256" key="3">
    <source>
        <dbReference type="SAM" id="MobiDB-lite"/>
    </source>
</evidence>
<comment type="similarity">
    <text evidence="1">Belongs to the TFB2 family.</text>
</comment>
<dbReference type="AlphaFoldDB" id="J4D6C1"/>
<accession>J4D6C1</accession>
<dbReference type="Proteomes" id="UP000003786">
    <property type="component" value="Chromosome 1"/>
</dbReference>
<dbReference type="STRING" id="869250.J4D6C1"/>
<keyword evidence="1" id="KW-0539">Nucleus</keyword>
<gene>
    <name evidence="4" type="ORF">TOT_010000940</name>
</gene>
<dbReference type="InterPro" id="IPR004598">
    <property type="entry name" value="TFIIH_p52/Tfb2"/>
</dbReference>
<dbReference type="EMBL" id="AP011946">
    <property type="protein sequence ID" value="BAM39485.1"/>
    <property type="molecule type" value="Genomic_DNA"/>
</dbReference>
<dbReference type="PANTHER" id="PTHR13152">
    <property type="entry name" value="TFIIH, POLYPEPTIDE 4"/>
    <property type="match status" value="1"/>
</dbReference>
<dbReference type="GO" id="GO:0000439">
    <property type="term" value="C:transcription factor TFIIH core complex"/>
    <property type="evidence" value="ECO:0007669"/>
    <property type="project" value="InterPro"/>
</dbReference>
<feature type="compositionally biased region" description="Polar residues" evidence="3">
    <location>
        <begin position="168"/>
        <end position="179"/>
    </location>
</feature>